<sequence length="62" mass="7073">MLTREDLEAFIEDTDAEIEPVRAPDAPARPAVRRRASFLSQMAQAQMAMMTSWQRSLMSGRF</sequence>
<gene>
    <name evidence="1" type="ORF">ICN82_16990</name>
</gene>
<proteinExistence type="predicted"/>
<comment type="caution">
    <text evidence="1">The sequence shown here is derived from an EMBL/GenBank/DDBJ whole genome shotgun (WGS) entry which is preliminary data.</text>
</comment>
<dbReference type="RefSeq" id="WP_193185119.1">
    <property type="nucleotide sequence ID" value="NZ_JACVXA010000063.1"/>
</dbReference>
<dbReference type="Proteomes" id="UP000609121">
    <property type="component" value="Unassembled WGS sequence"/>
</dbReference>
<accession>A0A8J7CLR6</accession>
<protein>
    <submittedName>
        <fullName evidence="1">Uncharacterized protein</fullName>
    </submittedName>
</protein>
<keyword evidence="2" id="KW-1185">Reference proteome</keyword>
<dbReference type="AlphaFoldDB" id="A0A8J7CLR6"/>
<evidence type="ECO:0000313" key="2">
    <source>
        <dbReference type="Proteomes" id="UP000609121"/>
    </source>
</evidence>
<organism evidence="1 2">
    <name type="scientific">Mangrovicoccus algicola</name>
    <dbReference type="NCBI Taxonomy" id="2771008"/>
    <lineage>
        <taxon>Bacteria</taxon>
        <taxon>Pseudomonadati</taxon>
        <taxon>Pseudomonadota</taxon>
        <taxon>Alphaproteobacteria</taxon>
        <taxon>Rhodobacterales</taxon>
        <taxon>Paracoccaceae</taxon>
        <taxon>Mangrovicoccus</taxon>
    </lineage>
</organism>
<name>A0A8J7CLR6_9RHOB</name>
<reference evidence="1" key="1">
    <citation type="submission" date="2020-09" db="EMBL/GenBank/DDBJ databases">
        <title>A novel bacterium of genus Mangrovicoccus, isolated from South China Sea.</title>
        <authorList>
            <person name="Huang H."/>
            <person name="Mo K."/>
            <person name="Hu Y."/>
        </authorList>
    </citation>
    <scope>NUCLEOTIDE SEQUENCE</scope>
    <source>
        <strain evidence="1">HB182678</strain>
    </source>
</reference>
<dbReference type="EMBL" id="JACVXA010000063">
    <property type="protein sequence ID" value="MBE3639901.1"/>
    <property type="molecule type" value="Genomic_DNA"/>
</dbReference>
<evidence type="ECO:0000313" key="1">
    <source>
        <dbReference type="EMBL" id="MBE3639901.1"/>
    </source>
</evidence>